<reference evidence="2 3" key="1">
    <citation type="submission" date="2023-04" db="EMBL/GenBank/DDBJ databases">
        <title>A novel bacteria isolated from coastal sediment.</title>
        <authorList>
            <person name="Liu X.-J."/>
            <person name="Du Z.-J."/>
        </authorList>
    </citation>
    <scope>NUCLEOTIDE SEQUENCE [LARGE SCALE GENOMIC DNA]</scope>
    <source>
        <strain evidence="2 3">SDUM461003</strain>
    </source>
</reference>
<accession>A0ABU1APL5</accession>
<feature type="transmembrane region" description="Helical" evidence="1">
    <location>
        <begin position="105"/>
        <end position="127"/>
    </location>
</feature>
<keyword evidence="1" id="KW-0812">Transmembrane</keyword>
<dbReference type="Pfam" id="PF06966">
    <property type="entry name" value="DUF1295"/>
    <property type="match status" value="1"/>
</dbReference>
<feature type="transmembrane region" description="Helical" evidence="1">
    <location>
        <begin position="133"/>
        <end position="154"/>
    </location>
</feature>
<evidence type="ECO:0000313" key="2">
    <source>
        <dbReference type="EMBL" id="MDQ8206114.1"/>
    </source>
</evidence>
<dbReference type="InterPro" id="IPR010721">
    <property type="entry name" value="UstE-like"/>
</dbReference>
<evidence type="ECO:0000313" key="3">
    <source>
        <dbReference type="Proteomes" id="UP001225316"/>
    </source>
</evidence>
<comment type="caution">
    <text evidence="2">The sequence shown here is derived from an EMBL/GenBank/DDBJ whole genome shotgun (WGS) entry which is preliminary data.</text>
</comment>
<dbReference type="EMBL" id="JARXHW010000002">
    <property type="protein sequence ID" value="MDQ8206114.1"/>
    <property type="molecule type" value="Genomic_DNA"/>
</dbReference>
<sequence length="257" mass="29628">MLNFWISFFVVGFVIASSVYGLARRLSLMALVDTIWTLGLGLIALAYHRYAELNSIRSWVVVLLIMIWSFRLSYHLFADRILLGKEDPRYQALAEYWGKQQARNFYFVFLAQVVLVALFFLPVSVAMSREGAWAWLDMLGVGLAVCAILGEALADQQLAKFRAQPNHRGAVCRVGLWRYSRHPNYFFEWLHWFGYVLLAAGAPLAWIGPIAMYVFLRYLTGVPFAERSSLKSRGQAYRRYQSTTNTFFPWIPRNQSN</sequence>
<keyword evidence="1" id="KW-1133">Transmembrane helix</keyword>
<dbReference type="PROSITE" id="PS50244">
    <property type="entry name" value="S5A_REDUCTASE"/>
    <property type="match status" value="1"/>
</dbReference>
<dbReference type="PANTHER" id="PTHR32251">
    <property type="entry name" value="3-OXO-5-ALPHA-STEROID 4-DEHYDROGENASE"/>
    <property type="match status" value="1"/>
</dbReference>
<dbReference type="PANTHER" id="PTHR32251:SF17">
    <property type="entry name" value="STEROID 5-ALPHA REDUCTASE C-TERMINAL DOMAIN-CONTAINING PROTEIN"/>
    <property type="match status" value="1"/>
</dbReference>
<organism evidence="2 3">
    <name type="scientific">Thalassobacterium maritimum</name>
    <dbReference type="NCBI Taxonomy" id="3041265"/>
    <lineage>
        <taxon>Bacteria</taxon>
        <taxon>Pseudomonadati</taxon>
        <taxon>Verrucomicrobiota</taxon>
        <taxon>Opitutia</taxon>
        <taxon>Puniceicoccales</taxon>
        <taxon>Coraliomargaritaceae</taxon>
        <taxon>Thalassobacterium</taxon>
    </lineage>
</organism>
<dbReference type="Proteomes" id="UP001225316">
    <property type="component" value="Unassembled WGS sequence"/>
</dbReference>
<dbReference type="RefSeq" id="WP_308948107.1">
    <property type="nucleotide sequence ID" value="NZ_JARXHW010000002.1"/>
</dbReference>
<feature type="transmembrane region" description="Helical" evidence="1">
    <location>
        <begin position="6"/>
        <end position="23"/>
    </location>
</feature>
<name>A0ABU1APL5_9BACT</name>
<dbReference type="Gene3D" id="1.20.120.1630">
    <property type="match status" value="1"/>
</dbReference>
<gene>
    <name evidence="2" type="ORF">QEH52_01235</name>
</gene>
<feature type="transmembrane region" description="Helical" evidence="1">
    <location>
        <begin position="56"/>
        <end position="77"/>
    </location>
</feature>
<protein>
    <submittedName>
        <fullName evidence="2">DUF1295 domain-containing protein</fullName>
    </submittedName>
</protein>
<evidence type="ECO:0000256" key="1">
    <source>
        <dbReference type="SAM" id="Phobius"/>
    </source>
</evidence>
<keyword evidence="1" id="KW-0472">Membrane</keyword>
<proteinExistence type="predicted"/>
<feature type="transmembrane region" description="Helical" evidence="1">
    <location>
        <begin position="189"/>
        <end position="216"/>
    </location>
</feature>
<keyword evidence="3" id="KW-1185">Reference proteome</keyword>
<feature type="transmembrane region" description="Helical" evidence="1">
    <location>
        <begin position="30"/>
        <end position="50"/>
    </location>
</feature>